<name>A0A285NUR0_NATPI</name>
<dbReference type="PANTHER" id="PTHR43547:SF2">
    <property type="entry name" value="HYBRID SIGNAL TRANSDUCTION HISTIDINE KINASE C"/>
    <property type="match status" value="1"/>
</dbReference>
<dbReference type="CDD" id="cd00082">
    <property type="entry name" value="HisKA"/>
    <property type="match status" value="1"/>
</dbReference>
<feature type="modified residue" description="4-aspartylphosphate" evidence="2">
    <location>
        <position position="65"/>
    </location>
</feature>
<dbReference type="PROSITE" id="PS50110">
    <property type="entry name" value="RESPONSE_REGULATORY"/>
    <property type="match status" value="1"/>
</dbReference>
<keyword evidence="5" id="KW-0418">Kinase</keyword>
<sequence>MLESDRSLDVLVIEDNEGDARLIERYIDRAETPMLPSTVTHTHHTTLEDGKEALAESTFDVLLLDLGLPTSQGIETLDRIVGHTDLPVIVLTGLQNKNTALKAIQSGAQDFLNKDELDPDTLTRAIRYAIERKRRESELRKRTDQLEVLNRIVRHDIQNDVNVIQGWADMLEQNVDDARRDTVQQITSAADHIAEITQNVETFLEAVAGDTDSSLEPVALGPVILDTVEKRRTVSDGATISVGELERTTVYADELLASVFENLIDNAVQHSQVESPTVEVGFELTGDCVQVSVADDGVGVPDGQKSEIFGKSAMGLDSSGTGIGLFLVDRLVDRYGGRVWVEDNDPQGAVFVVELRLAE</sequence>
<dbReference type="Gene3D" id="3.40.50.2300">
    <property type="match status" value="1"/>
</dbReference>
<evidence type="ECO:0000256" key="2">
    <source>
        <dbReference type="PROSITE-ProRule" id="PRU00169"/>
    </source>
</evidence>
<dbReference type="InterPro" id="IPR003661">
    <property type="entry name" value="HisK_dim/P_dom"/>
</dbReference>
<organism evidence="5 6">
    <name type="scientific">Natronoarchaeum philippinense</name>
    <dbReference type="NCBI Taxonomy" id="558529"/>
    <lineage>
        <taxon>Archaea</taxon>
        <taxon>Methanobacteriati</taxon>
        <taxon>Methanobacteriota</taxon>
        <taxon>Stenosarchaea group</taxon>
        <taxon>Halobacteria</taxon>
        <taxon>Halobacteriales</taxon>
        <taxon>Natronoarchaeaceae</taxon>
    </lineage>
</organism>
<evidence type="ECO:0000259" key="3">
    <source>
        <dbReference type="PROSITE" id="PS50109"/>
    </source>
</evidence>
<evidence type="ECO:0000313" key="5">
    <source>
        <dbReference type="EMBL" id="SNZ13234.1"/>
    </source>
</evidence>
<dbReference type="PROSITE" id="PS50109">
    <property type="entry name" value="HIS_KIN"/>
    <property type="match status" value="1"/>
</dbReference>
<dbReference type="SMART" id="SM00387">
    <property type="entry name" value="HATPase_c"/>
    <property type="match status" value="1"/>
</dbReference>
<dbReference type="SUPFAM" id="SSF52172">
    <property type="entry name" value="CheY-like"/>
    <property type="match status" value="1"/>
</dbReference>
<dbReference type="Proteomes" id="UP000219453">
    <property type="component" value="Unassembled WGS sequence"/>
</dbReference>
<dbReference type="PRINTS" id="PR00344">
    <property type="entry name" value="BCTRLSENSOR"/>
</dbReference>
<dbReference type="EMBL" id="OBEJ01000002">
    <property type="protein sequence ID" value="SNZ13234.1"/>
    <property type="molecule type" value="Genomic_DNA"/>
</dbReference>
<dbReference type="InterPro" id="IPR003594">
    <property type="entry name" value="HATPase_dom"/>
</dbReference>
<dbReference type="Pfam" id="PF02518">
    <property type="entry name" value="HATPase_c"/>
    <property type="match status" value="1"/>
</dbReference>
<dbReference type="PANTHER" id="PTHR43547">
    <property type="entry name" value="TWO-COMPONENT HISTIDINE KINASE"/>
    <property type="match status" value="1"/>
</dbReference>
<dbReference type="GO" id="GO:0000155">
    <property type="term" value="F:phosphorelay sensor kinase activity"/>
    <property type="evidence" value="ECO:0007669"/>
    <property type="project" value="InterPro"/>
</dbReference>
<evidence type="ECO:0000313" key="6">
    <source>
        <dbReference type="Proteomes" id="UP000219453"/>
    </source>
</evidence>
<feature type="domain" description="Histidine kinase" evidence="3">
    <location>
        <begin position="152"/>
        <end position="359"/>
    </location>
</feature>
<accession>A0A285NUR0</accession>
<dbReference type="Pfam" id="PF00072">
    <property type="entry name" value="Response_reg"/>
    <property type="match status" value="1"/>
</dbReference>
<evidence type="ECO:0000256" key="1">
    <source>
        <dbReference type="ARBA" id="ARBA00022553"/>
    </source>
</evidence>
<proteinExistence type="predicted"/>
<dbReference type="SMART" id="SM00448">
    <property type="entry name" value="REC"/>
    <property type="match status" value="1"/>
</dbReference>
<dbReference type="RefSeq" id="WP_179747454.1">
    <property type="nucleotide sequence ID" value="NZ_OBEJ01000002.1"/>
</dbReference>
<keyword evidence="5" id="KW-0808">Transferase</keyword>
<dbReference type="AlphaFoldDB" id="A0A285NUR0"/>
<dbReference type="InterPro" id="IPR001789">
    <property type="entry name" value="Sig_transdc_resp-reg_receiver"/>
</dbReference>
<dbReference type="InterPro" id="IPR011006">
    <property type="entry name" value="CheY-like_superfamily"/>
</dbReference>
<dbReference type="SUPFAM" id="SSF55874">
    <property type="entry name" value="ATPase domain of HSP90 chaperone/DNA topoisomerase II/histidine kinase"/>
    <property type="match status" value="1"/>
</dbReference>
<dbReference type="SMART" id="SM00388">
    <property type="entry name" value="HisKA"/>
    <property type="match status" value="1"/>
</dbReference>
<gene>
    <name evidence="5" type="ORF">SAMN06269185_2087</name>
</gene>
<protein>
    <submittedName>
        <fullName evidence="5">Histidine kinase-, DNA gyrase B-, and HSP90-like ATPase</fullName>
    </submittedName>
</protein>
<dbReference type="InterPro" id="IPR005467">
    <property type="entry name" value="His_kinase_dom"/>
</dbReference>
<dbReference type="CDD" id="cd00075">
    <property type="entry name" value="HATPase"/>
    <property type="match status" value="1"/>
</dbReference>
<evidence type="ECO:0000259" key="4">
    <source>
        <dbReference type="PROSITE" id="PS50110"/>
    </source>
</evidence>
<reference evidence="6" key="1">
    <citation type="submission" date="2017-09" db="EMBL/GenBank/DDBJ databases">
        <authorList>
            <person name="Varghese N."/>
            <person name="Submissions S."/>
        </authorList>
    </citation>
    <scope>NUCLEOTIDE SEQUENCE [LARGE SCALE GENOMIC DNA]</scope>
    <source>
        <strain evidence="6">DSM 27208</strain>
    </source>
</reference>
<dbReference type="OrthoDB" id="3369at2157"/>
<dbReference type="Gene3D" id="1.10.287.130">
    <property type="match status" value="1"/>
</dbReference>
<feature type="domain" description="Response regulatory" evidence="4">
    <location>
        <begin position="9"/>
        <end position="129"/>
    </location>
</feature>
<dbReference type="InterPro" id="IPR036890">
    <property type="entry name" value="HATPase_C_sf"/>
</dbReference>
<dbReference type="Gene3D" id="3.30.565.10">
    <property type="entry name" value="Histidine kinase-like ATPase, C-terminal domain"/>
    <property type="match status" value="1"/>
</dbReference>
<keyword evidence="1 2" id="KW-0597">Phosphoprotein</keyword>
<dbReference type="InterPro" id="IPR004358">
    <property type="entry name" value="Sig_transdc_His_kin-like_C"/>
</dbReference>
<keyword evidence="6" id="KW-1185">Reference proteome</keyword>